<dbReference type="GO" id="GO:0000976">
    <property type="term" value="F:transcription cis-regulatory region binding"/>
    <property type="evidence" value="ECO:0007669"/>
    <property type="project" value="TreeGrafter"/>
</dbReference>
<dbReference type="PRINTS" id="PR00455">
    <property type="entry name" value="HTHTETR"/>
</dbReference>
<keyword evidence="8" id="KW-1185">Reference proteome</keyword>
<name>A0A285H4P5_9ACTN</name>
<keyword evidence="1" id="KW-0805">Transcription regulation</keyword>
<dbReference type="GO" id="GO:0003700">
    <property type="term" value="F:DNA-binding transcription factor activity"/>
    <property type="evidence" value="ECO:0007669"/>
    <property type="project" value="TreeGrafter"/>
</dbReference>
<evidence type="ECO:0000256" key="5">
    <source>
        <dbReference type="SAM" id="MobiDB-lite"/>
    </source>
</evidence>
<evidence type="ECO:0000313" key="8">
    <source>
        <dbReference type="Proteomes" id="UP000219612"/>
    </source>
</evidence>
<sequence>MTPEQRRETIVSAALPLVAERGAAVTTAQIARAAGIGEATIFRVFDDKDALLQACILRALDPANVLSQLHSISLDQPLADRLVEALEALDAHGARIGAVIGALHASGMPHRRPRPGDDALPHRRSGTGDGDGDRGGDLSALSASRDESQAATRRAVLDLIEPDRETLRLPAEAVTDAFLGIITGRGRGPQLPAAELVDLFLYGALARP</sequence>
<dbReference type="EMBL" id="OBDY01000003">
    <property type="protein sequence ID" value="SNY29736.1"/>
    <property type="molecule type" value="Genomic_DNA"/>
</dbReference>
<feature type="region of interest" description="Disordered" evidence="5">
    <location>
        <begin position="106"/>
        <end position="147"/>
    </location>
</feature>
<accession>A0A285H4P5</accession>
<evidence type="ECO:0000259" key="6">
    <source>
        <dbReference type="PROSITE" id="PS50977"/>
    </source>
</evidence>
<organism evidence="7 8">
    <name type="scientific">Paractinoplanes atraurantiacus</name>
    <dbReference type="NCBI Taxonomy" id="1036182"/>
    <lineage>
        <taxon>Bacteria</taxon>
        <taxon>Bacillati</taxon>
        <taxon>Actinomycetota</taxon>
        <taxon>Actinomycetes</taxon>
        <taxon>Micromonosporales</taxon>
        <taxon>Micromonosporaceae</taxon>
        <taxon>Paractinoplanes</taxon>
    </lineage>
</organism>
<dbReference type="InterPro" id="IPR009057">
    <property type="entry name" value="Homeodomain-like_sf"/>
</dbReference>
<dbReference type="InterPro" id="IPR001647">
    <property type="entry name" value="HTH_TetR"/>
</dbReference>
<keyword evidence="2 4" id="KW-0238">DNA-binding</keyword>
<feature type="DNA-binding region" description="H-T-H motif" evidence="4">
    <location>
        <begin position="26"/>
        <end position="45"/>
    </location>
</feature>
<feature type="domain" description="HTH tetR-type" evidence="6">
    <location>
        <begin position="4"/>
        <end position="63"/>
    </location>
</feature>
<dbReference type="Proteomes" id="UP000219612">
    <property type="component" value="Unassembled WGS sequence"/>
</dbReference>
<proteinExistence type="predicted"/>
<dbReference type="Gene3D" id="1.10.357.10">
    <property type="entry name" value="Tetracycline Repressor, domain 2"/>
    <property type="match status" value="1"/>
</dbReference>
<evidence type="ECO:0000256" key="4">
    <source>
        <dbReference type="PROSITE-ProRule" id="PRU00335"/>
    </source>
</evidence>
<dbReference type="PANTHER" id="PTHR30055:SF234">
    <property type="entry name" value="HTH-TYPE TRANSCRIPTIONAL REGULATOR BETI"/>
    <property type="match status" value="1"/>
</dbReference>
<keyword evidence="3" id="KW-0804">Transcription</keyword>
<dbReference type="PANTHER" id="PTHR30055">
    <property type="entry name" value="HTH-TYPE TRANSCRIPTIONAL REGULATOR RUTR"/>
    <property type="match status" value="1"/>
</dbReference>
<dbReference type="AlphaFoldDB" id="A0A285H4P5"/>
<protein>
    <submittedName>
        <fullName evidence="7">Regulatory protein, tetR family</fullName>
    </submittedName>
</protein>
<dbReference type="SUPFAM" id="SSF46689">
    <property type="entry name" value="Homeodomain-like"/>
    <property type="match status" value="1"/>
</dbReference>
<evidence type="ECO:0000313" key="7">
    <source>
        <dbReference type="EMBL" id="SNY29736.1"/>
    </source>
</evidence>
<reference evidence="7 8" key="1">
    <citation type="submission" date="2017-09" db="EMBL/GenBank/DDBJ databases">
        <authorList>
            <person name="Ehlers B."/>
            <person name="Leendertz F.H."/>
        </authorList>
    </citation>
    <scope>NUCLEOTIDE SEQUENCE [LARGE SCALE GENOMIC DNA]</scope>
    <source>
        <strain evidence="7 8">CGMCC 4.6857</strain>
    </source>
</reference>
<evidence type="ECO:0000256" key="1">
    <source>
        <dbReference type="ARBA" id="ARBA00023015"/>
    </source>
</evidence>
<evidence type="ECO:0000256" key="3">
    <source>
        <dbReference type="ARBA" id="ARBA00023163"/>
    </source>
</evidence>
<dbReference type="Pfam" id="PF00440">
    <property type="entry name" value="TetR_N"/>
    <property type="match status" value="1"/>
</dbReference>
<evidence type="ECO:0000256" key="2">
    <source>
        <dbReference type="ARBA" id="ARBA00023125"/>
    </source>
</evidence>
<gene>
    <name evidence="7" type="ORF">SAMN05421748_103297</name>
</gene>
<dbReference type="InterPro" id="IPR050109">
    <property type="entry name" value="HTH-type_TetR-like_transc_reg"/>
</dbReference>
<dbReference type="PROSITE" id="PS50977">
    <property type="entry name" value="HTH_TETR_2"/>
    <property type="match status" value="1"/>
</dbReference>